<dbReference type="InterPro" id="IPR043519">
    <property type="entry name" value="NT_sf"/>
</dbReference>
<dbReference type="Proteomes" id="UP001291999">
    <property type="component" value="Unassembled WGS sequence"/>
</dbReference>
<reference evidence="2 3" key="1">
    <citation type="submission" date="2023-11" db="EMBL/GenBank/DDBJ databases">
        <title>Novel species in genus Nocardioides.</title>
        <authorList>
            <person name="Zhou H."/>
        </authorList>
    </citation>
    <scope>NUCLEOTIDE SEQUENCE [LARGE SCALE GENOMIC DNA]</scope>
    <source>
        <strain evidence="2 3">S-58</strain>
    </source>
</reference>
<comment type="caution">
    <text evidence="2">The sequence shown here is derived from an EMBL/GenBank/DDBJ whole genome shotgun (WGS) entry which is preliminary data.</text>
</comment>
<dbReference type="InterPro" id="IPR002934">
    <property type="entry name" value="Polymerase_NTP_transf_dom"/>
</dbReference>
<sequence>MASPSALKKRAQARAASRLLAGLPGVNSVALFGSVARGDADPSSDIDLIVLGMTDELTSSELRRQVSLALSGAAISVSYYTPASLQAYLGQWSRFGAHLRLESTILHDKDGELRKILAVERPITTEYEFAAQARHLDRYKHVDRFGGRFLFPLAHLYRIGRAATFAAIAKTGRLEFDRRKAFDIASILYPDLEREFASVAALAPFYEYQREPQSRADSLPYDPSGPDAEQHFVAARDAVARVVSVGVVE</sequence>
<name>A0ABU5KBJ7_9ACTN</name>
<proteinExistence type="predicted"/>
<dbReference type="EMBL" id="JAXQPW010000004">
    <property type="protein sequence ID" value="MDZ5662352.1"/>
    <property type="molecule type" value="Genomic_DNA"/>
</dbReference>
<dbReference type="CDD" id="cd05403">
    <property type="entry name" value="NT_KNTase_like"/>
    <property type="match status" value="1"/>
</dbReference>
<evidence type="ECO:0000259" key="1">
    <source>
        <dbReference type="Pfam" id="PF01909"/>
    </source>
</evidence>
<accession>A0ABU5KBJ7</accession>
<organism evidence="2 3">
    <name type="scientific">Nocardioides renjunii</name>
    <dbReference type="NCBI Taxonomy" id="3095075"/>
    <lineage>
        <taxon>Bacteria</taxon>
        <taxon>Bacillati</taxon>
        <taxon>Actinomycetota</taxon>
        <taxon>Actinomycetes</taxon>
        <taxon>Propionibacteriales</taxon>
        <taxon>Nocardioidaceae</taxon>
        <taxon>Nocardioides</taxon>
    </lineage>
</organism>
<dbReference type="SUPFAM" id="SSF81301">
    <property type="entry name" value="Nucleotidyltransferase"/>
    <property type="match status" value="1"/>
</dbReference>
<keyword evidence="3" id="KW-1185">Reference proteome</keyword>
<evidence type="ECO:0000313" key="3">
    <source>
        <dbReference type="Proteomes" id="UP001291999"/>
    </source>
</evidence>
<dbReference type="EC" id="2.7.7.-" evidence="2"/>
<dbReference type="GO" id="GO:0016779">
    <property type="term" value="F:nucleotidyltransferase activity"/>
    <property type="evidence" value="ECO:0007669"/>
    <property type="project" value="UniProtKB-KW"/>
</dbReference>
<keyword evidence="2" id="KW-0548">Nucleotidyltransferase</keyword>
<dbReference type="Pfam" id="PF01909">
    <property type="entry name" value="NTP_transf_2"/>
    <property type="match status" value="1"/>
</dbReference>
<feature type="domain" description="Polymerase nucleotidyl transferase" evidence="1">
    <location>
        <begin position="26"/>
        <end position="55"/>
    </location>
</feature>
<dbReference type="Gene3D" id="3.30.460.10">
    <property type="entry name" value="Beta Polymerase, domain 2"/>
    <property type="match status" value="1"/>
</dbReference>
<keyword evidence="2" id="KW-0808">Transferase</keyword>
<gene>
    <name evidence="2" type="ORF">SFC79_11305</name>
</gene>
<evidence type="ECO:0000313" key="2">
    <source>
        <dbReference type="EMBL" id="MDZ5662352.1"/>
    </source>
</evidence>
<protein>
    <submittedName>
        <fullName evidence="2">Nucleotidyltransferase domain-containing protein</fullName>
        <ecNumber evidence="2">2.7.7.-</ecNumber>
    </submittedName>
</protein>
<dbReference type="RefSeq" id="WP_322424438.1">
    <property type="nucleotide sequence ID" value="NZ_JAXQPW010000004.1"/>
</dbReference>